<gene>
    <name evidence="2" type="ORF">FIBSPDRAFT_853371</name>
</gene>
<name>A0A166QTB8_9AGAM</name>
<dbReference type="AlphaFoldDB" id="A0A166QTB8"/>
<keyword evidence="1" id="KW-0812">Transmembrane</keyword>
<reference evidence="2 3" key="1">
    <citation type="journal article" date="2016" name="Mol. Biol. Evol.">
        <title>Comparative Genomics of Early-Diverging Mushroom-Forming Fungi Provides Insights into the Origins of Lignocellulose Decay Capabilities.</title>
        <authorList>
            <person name="Nagy L.G."/>
            <person name="Riley R."/>
            <person name="Tritt A."/>
            <person name="Adam C."/>
            <person name="Daum C."/>
            <person name="Floudas D."/>
            <person name="Sun H."/>
            <person name="Yadav J.S."/>
            <person name="Pangilinan J."/>
            <person name="Larsson K.H."/>
            <person name="Matsuura K."/>
            <person name="Barry K."/>
            <person name="Labutti K."/>
            <person name="Kuo R."/>
            <person name="Ohm R.A."/>
            <person name="Bhattacharya S.S."/>
            <person name="Shirouzu T."/>
            <person name="Yoshinaga Y."/>
            <person name="Martin F.M."/>
            <person name="Grigoriev I.V."/>
            <person name="Hibbett D.S."/>
        </authorList>
    </citation>
    <scope>NUCLEOTIDE SEQUENCE [LARGE SCALE GENOMIC DNA]</scope>
    <source>
        <strain evidence="2 3">CBS 109695</strain>
    </source>
</reference>
<evidence type="ECO:0000313" key="2">
    <source>
        <dbReference type="EMBL" id="KZP27514.1"/>
    </source>
</evidence>
<dbReference type="EMBL" id="KV417508">
    <property type="protein sequence ID" value="KZP27514.1"/>
    <property type="molecule type" value="Genomic_DNA"/>
</dbReference>
<evidence type="ECO:0000256" key="1">
    <source>
        <dbReference type="SAM" id="Phobius"/>
    </source>
</evidence>
<feature type="transmembrane region" description="Helical" evidence="1">
    <location>
        <begin position="20"/>
        <end position="40"/>
    </location>
</feature>
<accession>A0A166QTB8</accession>
<keyword evidence="1" id="KW-0472">Membrane</keyword>
<evidence type="ECO:0000313" key="3">
    <source>
        <dbReference type="Proteomes" id="UP000076532"/>
    </source>
</evidence>
<keyword evidence="1" id="KW-1133">Transmembrane helix</keyword>
<protein>
    <submittedName>
        <fullName evidence="2">Uncharacterized protein</fullName>
    </submittedName>
</protein>
<proteinExistence type="predicted"/>
<dbReference type="Proteomes" id="UP000076532">
    <property type="component" value="Unassembled WGS sequence"/>
</dbReference>
<sequence length="67" mass="7541">MPHILFADTRVIRQPSLRGFVSILPALLLQTCLFNIFLLQTLCLDTLSLSTCICPMLCMLPFDAFPI</sequence>
<keyword evidence="3" id="KW-1185">Reference proteome</keyword>
<organism evidence="2 3">
    <name type="scientific">Athelia psychrophila</name>
    <dbReference type="NCBI Taxonomy" id="1759441"/>
    <lineage>
        <taxon>Eukaryota</taxon>
        <taxon>Fungi</taxon>
        <taxon>Dikarya</taxon>
        <taxon>Basidiomycota</taxon>
        <taxon>Agaricomycotina</taxon>
        <taxon>Agaricomycetes</taxon>
        <taxon>Agaricomycetidae</taxon>
        <taxon>Atheliales</taxon>
        <taxon>Atheliaceae</taxon>
        <taxon>Athelia</taxon>
    </lineage>
</organism>